<dbReference type="InterPro" id="IPR016024">
    <property type="entry name" value="ARM-type_fold"/>
</dbReference>
<dbReference type="InterPro" id="IPR024372">
    <property type="entry name" value="Ecm29_N"/>
</dbReference>
<organism evidence="9 10">
    <name type="scientific">Henosepilachna vigintioctopunctata</name>
    <dbReference type="NCBI Taxonomy" id="420089"/>
    <lineage>
        <taxon>Eukaryota</taxon>
        <taxon>Metazoa</taxon>
        <taxon>Ecdysozoa</taxon>
        <taxon>Arthropoda</taxon>
        <taxon>Hexapoda</taxon>
        <taxon>Insecta</taxon>
        <taxon>Pterygota</taxon>
        <taxon>Neoptera</taxon>
        <taxon>Endopterygota</taxon>
        <taxon>Coleoptera</taxon>
        <taxon>Polyphaga</taxon>
        <taxon>Cucujiformia</taxon>
        <taxon>Coccinelloidea</taxon>
        <taxon>Coccinellidae</taxon>
        <taxon>Epilachninae</taxon>
        <taxon>Epilachnini</taxon>
        <taxon>Henosepilachna</taxon>
    </lineage>
</organism>
<dbReference type="GO" id="GO:0043248">
    <property type="term" value="P:proteasome assembly"/>
    <property type="evidence" value="ECO:0007669"/>
    <property type="project" value="InterPro"/>
</dbReference>
<evidence type="ECO:0000256" key="1">
    <source>
        <dbReference type="ARBA" id="ARBA00004496"/>
    </source>
</evidence>
<evidence type="ECO:0000259" key="8">
    <source>
        <dbReference type="Pfam" id="PF25757"/>
    </source>
</evidence>
<dbReference type="Pfam" id="PF13001">
    <property type="entry name" value="ECM29_N"/>
    <property type="match status" value="1"/>
</dbReference>
<dbReference type="GO" id="GO:0036503">
    <property type="term" value="P:ERAD pathway"/>
    <property type="evidence" value="ECO:0007669"/>
    <property type="project" value="TreeGrafter"/>
</dbReference>
<dbReference type="GO" id="GO:0000502">
    <property type="term" value="C:proteasome complex"/>
    <property type="evidence" value="ECO:0007669"/>
    <property type="project" value="UniProtKB-KW"/>
</dbReference>
<accession>A0AAW1U8J0</accession>
<evidence type="ECO:0008006" key="11">
    <source>
        <dbReference type="Google" id="ProtNLM"/>
    </source>
</evidence>
<feature type="domain" description="Dynein axonemal assembly factor 5 TPR repeats" evidence="8">
    <location>
        <begin position="1078"/>
        <end position="1178"/>
    </location>
</feature>
<dbReference type="EMBL" id="JARQZJ010000039">
    <property type="protein sequence ID" value="KAK9876967.1"/>
    <property type="molecule type" value="Genomic_DNA"/>
</dbReference>
<dbReference type="InterPro" id="IPR055444">
    <property type="entry name" value="ARM_ECM29"/>
</dbReference>
<evidence type="ECO:0000313" key="9">
    <source>
        <dbReference type="EMBL" id="KAK9876967.1"/>
    </source>
</evidence>
<dbReference type="InterPro" id="IPR011989">
    <property type="entry name" value="ARM-like"/>
</dbReference>
<evidence type="ECO:0000256" key="3">
    <source>
        <dbReference type="ARBA" id="ARBA00022737"/>
    </source>
</evidence>
<evidence type="ECO:0000256" key="4">
    <source>
        <dbReference type="ARBA" id="ARBA00022942"/>
    </source>
</evidence>
<dbReference type="Pfam" id="PF23702">
    <property type="entry name" value="ARM_ECM29"/>
    <property type="match status" value="1"/>
</dbReference>
<name>A0AAW1U8J0_9CUCU</name>
<feature type="domain" description="Proteasome adapter and scaffold protein ECM29 HEAT-repeat" evidence="7">
    <location>
        <begin position="1265"/>
        <end position="1424"/>
    </location>
</feature>
<dbReference type="PANTHER" id="PTHR23346:SF19">
    <property type="entry name" value="PROTEASOME ADAPTER AND SCAFFOLD PROTEIN ECM29"/>
    <property type="match status" value="1"/>
</dbReference>
<dbReference type="GO" id="GO:0005737">
    <property type="term" value="C:cytoplasm"/>
    <property type="evidence" value="ECO:0007669"/>
    <property type="project" value="UniProtKB-SubCell"/>
</dbReference>
<sequence>MGTSNDELMLLERVFLRLGSTETDEQLENVLGKFLPPVLLKLSSPDEKVRKKVMEILIHINKRIKTRPMVQLPVEALLSQYKDPSANSFVINFTIIYIKSGFPRLPVEKQVELVPAVLNALKDKPITHIDSLLLLLLPLLGKVQVPSDPEKLPLIFGLNEKPELSKQLLGITLDVLLLPYGALSPQVDDQSSNNNTSLPVPPGMSEYSFKRVNSNSMKPDELEEIKLGVVKFLSHGIFKNEDILLHLIVASSDTRFSVANLSETELRKIVGTVDWCSAAVCLPIYELFLGKHAKNVRPDQKKSPVSTRIGLKLLHYLCRAKEEGLIFPMCTEIVFECLYGSNTNVRLKSLALNFTNNIIRSGNKEELTKLGTTLLHELQRYTFEGEDSQKGQAYILIGLLGQRFSDLVYHDIGVLELFMNSLEGANSDLKLQIREGLLNLIPAYNYDIHPTEADVNGRLHLIFALVKSKSTSDDVAVRFTVVKALATIFPPNHVPSKLLLLQATADIKDEVSSEAYKSLYGTSRKMDINLSKSDRTNITLPSFVEIMEYIANENTSLEESRKFSSGNYILPYPVKVFREILVYVRLCLIQNVKVPLVREIMKHPCEDTPLISEHLREKYSEMTTLESKAFIRYLKYSKELLVIDRAIEALSCLVEAIGCLPQYSTVLLEDTVWIRDQLLCSTKEEVREYAALLFGIILIDNMDDQFKETLEYLMKQVENKTLEIQHGAILAIGYCLEYRIRNRKLENKNEYLESVIKLLNNFLNNQNILLRSAACTSIGSIASCMALPLEDGKIVKGSPQAKRPATESITKADVMYNLMHILSDQKLSAKLKEKAARSLGLLCVGERFPHTRDILEGLLDTAKETKDVEVHFTIGESLVMCIQSIYSPEARNKWISHMTVYKPDQNDTAPDDNLDWLLDELLKLIGNTHPNSRQASSIWLLAILKNCGERQPITKRLELLQNAFMGLLAENNDIIQDVAAKALCVFYDTYKSEELLSALVKQLTSGARQVQQVSSDTKLFDEGQLGSSPTGGNLTTYKELCSLASDLNKPDLIYQFMHIANHNSIWNSKKGAAFGFSTIAEKCGEDLKNYLPDIVPKLYRYQYDPSPNIQNSMHNIWRVLVSEPQKVVEQYFYEILRDLLENLNSGQYRVRQSCCLALQDFLKGSGNKSIHDAIDYMDELWSKLFRVMDDHHEATRLAATNTGRVLSKLCTHACEENQGKAGIKMVEAILPPLLNTGIISNVTEIRSISLQTISQLVVSSGKQVKPFLPTIIPALLRATGELESSKLSYLSTRLGGSQGQEIVDEARASIAKSHFTTETVSKSLQYVDSEILEELIPKIVELMKQSVGLGTRIACTHCITLLVVQMGQAMQPFSSKLLSVLSNGLLDRNAAVRKNYAVTIGYVVGTAKEASLEKLFDKLKLWYFEREDISVKSSLAYTIQSIGLHNQDILKKYADTLIPLIFFAMHAERNPESTAILEIWEEIWSDNTPGTEAGIRQNLENICAIIKNALESPSWTIKAQAANAISTVANKLGSSLHITHQHSLIKILLNGLSGRTWNGKNKLLKALANVCMNCKESLKESSEINPVQIVDAIMKECKKEEISYKIESLKYMGDILSSLEIDKFGEVYNIVQSILVEENDNKDKDEDICSAEEVTKNREYKIQLKSTAYETLGKSWISTSKETQEKYRELFVEHCANYLPTLTRNIQISVLEALYNFVEHLLLLSVKELTAVEEDSLEKIINSIVVSLEYSLAVSKYTRLRKESLNIITTLLKKLHSIQSHVQFQKIKKTLDAAMPILQEDTSPEIKSRVKDIKNLIDNYSRDRN</sequence>
<evidence type="ECO:0000259" key="5">
    <source>
        <dbReference type="Pfam" id="PF13001"/>
    </source>
</evidence>
<evidence type="ECO:0000259" key="6">
    <source>
        <dbReference type="Pfam" id="PF23702"/>
    </source>
</evidence>
<comment type="caution">
    <text evidence="9">The sequence shown here is derived from an EMBL/GenBank/DDBJ whole genome shotgun (WGS) entry which is preliminary data.</text>
</comment>
<dbReference type="Pfam" id="PF25757">
    <property type="entry name" value="TPR_DNAAF5"/>
    <property type="match status" value="1"/>
</dbReference>
<keyword evidence="2" id="KW-0963">Cytoplasm</keyword>
<reference evidence="9 10" key="1">
    <citation type="submission" date="2023-03" db="EMBL/GenBank/DDBJ databases">
        <title>Genome insight into feeding habits of ladybird beetles.</title>
        <authorList>
            <person name="Li H.-S."/>
            <person name="Huang Y.-H."/>
            <person name="Pang H."/>
        </authorList>
    </citation>
    <scope>NUCLEOTIDE SEQUENCE [LARGE SCALE GENOMIC DNA]</scope>
    <source>
        <strain evidence="9">SYSU_2023b</strain>
        <tissue evidence="9">Whole body</tissue>
    </source>
</reference>
<dbReference type="SUPFAM" id="SSF48371">
    <property type="entry name" value="ARM repeat"/>
    <property type="match status" value="3"/>
</dbReference>
<protein>
    <recommendedName>
        <fullName evidence="11">Proteasome-associated protein ECM29 homolog</fullName>
    </recommendedName>
</protein>
<evidence type="ECO:0000256" key="2">
    <source>
        <dbReference type="ARBA" id="ARBA00022490"/>
    </source>
</evidence>
<dbReference type="Gene3D" id="1.25.10.10">
    <property type="entry name" value="Leucine-rich Repeat Variant"/>
    <property type="match status" value="6"/>
</dbReference>
<feature type="domain" description="ECM29 ARM-like repeats" evidence="6">
    <location>
        <begin position="601"/>
        <end position="781"/>
    </location>
</feature>
<comment type="subcellular location">
    <subcellularLocation>
        <location evidence="1">Cytoplasm</location>
    </subcellularLocation>
</comment>
<dbReference type="GO" id="GO:0005634">
    <property type="term" value="C:nucleus"/>
    <property type="evidence" value="ECO:0007669"/>
    <property type="project" value="TreeGrafter"/>
</dbReference>
<dbReference type="InterPro" id="IPR057978">
    <property type="entry name" value="TPR_DAAF5"/>
</dbReference>
<evidence type="ECO:0000313" key="10">
    <source>
        <dbReference type="Proteomes" id="UP001431783"/>
    </source>
</evidence>
<dbReference type="Pfam" id="PF23731">
    <property type="entry name" value="ARM_ECM29_C"/>
    <property type="match status" value="1"/>
</dbReference>
<gene>
    <name evidence="9" type="ORF">WA026_015999</name>
</gene>
<dbReference type="Proteomes" id="UP001431783">
    <property type="component" value="Unassembled WGS sequence"/>
</dbReference>
<feature type="domain" description="Proteasome component Ecm29 N-terminal" evidence="5">
    <location>
        <begin position="11"/>
        <end position="503"/>
    </location>
</feature>
<keyword evidence="10" id="KW-1185">Reference proteome</keyword>
<evidence type="ECO:0000259" key="7">
    <source>
        <dbReference type="Pfam" id="PF24492"/>
    </source>
</evidence>
<keyword evidence="4" id="KW-0647">Proteasome</keyword>
<dbReference type="InterPro" id="IPR055443">
    <property type="entry name" value="HEAT_ECM29"/>
</dbReference>
<keyword evidence="3" id="KW-0677">Repeat</keyword>
<dbReference type="GO" id="GO:0060090">
    <property type="term" value="F:molecular adaptor activity"/>
    <property type="evidence" value="ECO:0007669"/>
    <property type="project" value="InterPro"/>
</dbReference>
<proteinExistence type="predicted"/>
<dbReference type="Pfam" id="PF24492">
    <property type="entry name" value="HEAT_ECM29"/>
    <property type="match status" value="1"/>
</dbReference>
<dbReference type="PANTHER" id="PTHR23346">
    <property type="entry name" value="TRANSLATIONAL ACTIVATOR GCN1-RELATED"/>
    <property type="match status" value="1"/>
</dbReference>